<dbReference type="Gene3D" id="3.30.450.40">
    <property type="match status" value="1"/>
</dbReference>
<dbReference type="SUPFAM" id="SSF46785">
    <property type="entry name" value="Winged helix' DNA-binding domain"/>
    <property type="match status" value="1"/>
</dbReference>
<keyword evidence="1" id="KW-0805">Transcription regulation</keyword>
<dbReference type="GO" id="GO:0045892">
    <property type="term" value="P:negative regulation of DNA-templated transcription"/>
    <property type="evidence" value="ECO:0007669"/>
    <property type="project" value="TreeGrafter"/>
</dbReference>
<reference evidence="6" key="1">
    <citation type="submission" date="2020-05" db="EMBL/GenBank/DDBJ databases">
        <authorList>
            <person name="Chiriac C."/>
            <person name="Salcher M."/>
            <person name="Ghai R."/>
            <person name="Kavagutti S V."/>
        </authorList>
    </citation>
    <scope>NUCLEOTIDE SEQUENCE</scope>
</reference>
<evidence type="ECO:0000259" key="4">
    <source>
        <dbReference type="PROSITE" id="PS51077"/>
    </source>
</evidence>
<proteinExistence type="predicted"/>
<dbReference type="GO" id="GO:0003700">
    <property type="term" value="F:DNA-binding transcription factor activity"/>
    <property type="evidence" value="ECO:0007669"/>
    <property type="project" value="TreeGrafter"/>
</dbReference>
<feature type="domain" description="HTH iclR-type" evidence="4">
    <location>
        <begin position="9"/>
        <end position="75"/>
    </location>
</feature>
<dbReference type="EMBL" id="CAEZTK010000007">
    <property type="protein sequence ID" value="CAB4561309.1"/>
    <property type="molecule type" value="Genomic_DNA"/>
</dbReference>
<name>A0A6J6DF32_9ZZZZ</name>
<sequence length="259" mass="28451">MSSKRQTNSAGLRRDIELLEVLGKYEVEHKSGLGVIRIAEMAGREKTQVSRALATLAEQGLVDRDPNTMFYRLGWRLYALSAQTFEAHLTSVAAPYLRRLAELAQETTHLCVLRHDEVLTLSTAAPAHGFRAVWEGLTSPAPSTSAGRVLLCEWDETSLTAKWTPEALASVMGQRIFKSTEELSDELKKVRQQGFSVVDEEFEIGVVGCSAPIRDASGRIVAAINIGAPKARLESKLDQAARLTRKVANELSQTLYSPS</sequence>
<evidence type="ECO:0000256" key="1">
    <source>
        <dbReference type="ARBA" id="ARBA00023015"/>
    </source>
</evidence>
<dbReference type="InterPro" id="IPR050707">
    <property type="entry name" value="HTH_MetabolicPath_Reg"/>
</dbReference>
<dbReference type="PROSITE" id="PS51077">
    <property type="entry name" value="HTH_ICLR"/>
    <property type="match status" value="1"/>
</dbReference>
<protein>
    <submittedName>
        <fullName evidence="6">Unannotated protein</fullName>
    </submittedName>
</protein>
<dbReference type="Pfam" id="PF01614">
    <property type="entry name" value="IclR_C"/>
    <property type="match status" value="1"/>
</dbReference>
<keyword evidence="3" id="KW-0804">Transcription</keyword>
<dbReference type="PROSITE" id="PS51078">
    <property type="entry name" value="ICLR_ED"/>
    <property type="match status" value="1"/>
</dbReference>
<dbReference type="InterPro" id="IPR036390">
    <property type="entry name" value="WH_DNA-bd_sf"/>
</dbReference>
<evidence type="ECO:0000256" key="2">
    <source>
        <dbReference type="ARBA" id="ARBA00023125"/>
    </source>
</evidence>
<dbReference type="SMART" id="SM00346">
    <property type="entry name" value="HTH_ICLR"/>
    <property type="match status" value="1"/>
</dbReference>
<dbReference type="InterPro" id="IPR029016">
    <property type="entry name" value="GAF-like_dom_sf"/>
</dbReference>
<evidence type="ECO:0000256" key="3">
    <source>
        <dbReference type="ARBA" id="ARBA00023163"/>
    </source>
</evidence>
<evidence type="ECO:0000259" key="5">
    <source>
        <dbReference type="PROSITE" id="PS51078"/>
    </source>
</evidence>
<dbReference type="InterPro" id="IPR014757">
    <property type="entry name" value="Tscrpt_reg_IclR_C"/>
</dbReference>
<dbReference type="InterPro" id="IPR005471">
    <property type="entry name" value="Tscrpt_reg_IclR_N"/>
</dbReference>
<feature type="domain" description="IclR-ED" evidence="5">
    <location>
        <begin position="76"/>
        <end position="257"/>
    </location>
</feature>
<dbReference type="InterPro" id="IPR036388">
    <property type="entry name" value="WH-like_DNA-bd_sf"/>
</dbReference>
<dbReference type="PANTHER" id="PTHR30136:SF24">
    <property type="entry name" value="HTH-TYPE TRANSCRIPTIONAL REPRESSOR ALLR"/>
    <property type="match status" value="1"/>
</dbReference>
<accession>A0A6J6DF32</accession>
<gene>
    <name evidence="6" type="ORF">UFOPK1643_00198</name>
</gene>
<dbReference type="Pfam" id="PF09339">
    <property type="entry name" value="HTH_IclR"/>
    <property type="match status" value="1"/>
</dbReference>
<dbReference type="PANTHER" id="PTHR30136">
    <property type="entry name" value="HELIX-TURN-HELIX TRANSCRIPTIONAL REGULATOR, ICLR FAMILY"/>
    <property type="match status" value="1"/>
</dbReference>
<evidence type="ECO:0000313" key="6">
    <source>
        <dbReference type="EMBL" id="CAB4561309.1"/>
    </source>
</evidence>
<keyword evidence="2" id="KW-0238">DNA-binding</keyword>
<dbReference type="GO" id="GO:0003677">
    <property type="term" value="F:DNA binding"/>
    <property type="evidence" value="ECO:0007669"/>
    <property type="project" value="UniProtKB-KW"/>
</dbReference>
<dbReference type="AlphaFoldDB" id="A0A6J6DF32"/>
<organism evidence="6">
    <name type="scientific">freshwater metagenome</name>
    <dbReference type="NCBI Taxonomy" id="449393"/>
    <lineage>
        <taxon>unclassified sequences</taxon>
        <taxon>metagenomes</taxon>
        <taxon>ecological metagenomes</taxon>
    </lineage>
</organism>
<dbReference type="SUPFAM" id="SSF55781">
    <property type="entry name" value="GAF domain-like"/>
    <property type="match status" value="1"/>
</dbReference>
<dbReference type="Gene3D" id="1.10.10.10">
    <property type="entry name" value="Winged helix-like DNA-binding domain superfamily/Winged helix DNA-binding domain"/>
    <property type="match status" value="1"/>
</dbReference>